<accession>A0ABN0MZE0</accession>
<dbReference type="PROSITE" id="PS51412">
    <property type="entry name" value="MACPF_2"/>
    <property type="match status" value="1"/>
</dbReference>
<feature type="domain" description="MACPF" evidence="2">
    <location>
        <begin position="318"/>
        <end position="650"/>
    </location>
</feature>
<dbReference type="InterPro" id="IPR020864">
    <property type="entry name" value="MACPF"/>
</dbReference>
<organism evidence="3 4">
    <name type="scientific">Chlamydia ibidis 10-1398/6</name>
    <dbReference type="NCBI Taxonomy" id="1046581"/>
    <lineage>
        <taxon>Bacteria</taxon>
        <taxon>Pseudomonadati</taxon>
        <taxon>Chlamydiota</taxon>
        <taxon>Chlamydiia</taxon>
        <taxon>Chlamydiales</taxon>
        <taxon>Chlamydiaceae</taxon>
        <taxon>Chlamydia/Chlamydophila group</taxon>
        <taxon>Chlamydia</taxon>
    </lineage>
</organism>
<keyword evidence="4" id="KW-1185">Reference proteome</keyword>
<name>A0ABN0MZE0_9CHLA</name>
<protein>
    <submittedName>
        <fullName evidence="3">MAC/Perforin domain protein</fullName>
    </submittedName>
</protein>
<evidence type="ECO:0000313" key="4">
    <source>
        <dbReference type="Proteomes" id="UP000016064"/>
    </source>
</evidence>
<dbReference type="RefSeq" id="WP_020370189.1">
    <property type="nucleotide sequence ID" value="NZ_APJW01000002.1"/>
</dbReference>
<evidence type="ECO:0000313" key="3">
    <source>
        <dbReference type="EMBL" id="EQM62711.1"/>
    </source>
</evidence>
<dbReference type="PROSITE" id="PS50919">
    <property type="entry name" value="MIR"/>
    <property type="match status" value="1"/>
</dbReference>
<gene>
    <name evidence="3" type="ORF">H359_0637</name>
</gene>
<feature type="domain" description="MIR" evidence="1">
    <location>
        <begin position="783"/>
        <end position="831"/>
    </location>
</feature>
<evidence type="ECO:0000259" key="1">
    <source>
        <dbReference type="PROSITE" id="PS50919"/>
    </source>
</evidence>
<dbReference type="SMART" id="SM00457">
    <property type="entry name" value="MACPF"/>
    <property type="match status" value="1"/>
</dbReference>
<dbReference type="Pfam" id="PF01823">
    <property type="entry name" value="MACPF"/>
    <property type="match status" value="1"/>
</dbReference>
<sequence>MANTKHYLTTPLSSFDSRLDINEIPSGMPIAPGRMSEEIALFDYIDSLTANDFLNASSSINKDRKDNDGFQFIVSQSSEGVRYQVISNFLFNCVASSIVGTGENPNSWNADLLAEVKSALEQSSQTGISYLITEDVPETVSSKPVLLASNLELVKNISFLGRVVDIVKLDPLNILNTISNISAIDFSFSEATAIPSSDGRYGIPPATKLLPKPSLDVSVDTSVFEERTSFSESFSSTLTINVPVPPAIGLPTVLGFTENETVNDRNAPQREIVVTRKPLFSSYTPKLEDIVRRYKRDAKILINKITFLNLWRTQPKSQILTEGEVRLDLQGLDNKNFNYQIQVGGHTISTALIERGIADISRQSEQVYAIRKIKSAFQQSLDDSHIYQVSFRSGFGANLLTLSSEDETPAVLGSFDFLDKDADHPHFDDASLASGSAFSLSATFSFVTRNTRELKNTVTCSTASHSLYLLQIDKTATPKQLKLDPEFIQWVEKIDPDKPDSIDAFIFQVGTHYTTGVTYGGLGFQVLKMTSDQVEQLKEDGVTVSAAASDSLLQGSVTNKTESGYSSYTGKSSSKTVFLGGTVLPSMHDNKLDFKEWSESVPKEPIPLQVSVSLLSELMIPDFFPNIDSNLLSRKRSMVEEFTKLYLYGHQSPVPAPGAEFTSGVYSRSSYFMLQVADAPLIVSNPYVGQRGFMPYLFPTLKEQSNPPLVLYFRIGDNDNVQKMLNNTFCSICSLFTNRGAFGAQFMDYDTISFYSGFPQAYLDDGSNLDDCGFEIEKLSADDPVIRDGDRVRFKHTSSDQYLATFSNKDGRQTLTRTPEKNSSVFIIKRVSVN</sequence>
<evidence type="ECO:0000259" key="2">
    <source>
        <dbReference type="PROSITE" id="PS51412"/>
    </source>
</evidence>
<dbReference type="EMBL" id="APJW01000002">
    <property type="protein sequence ID" value="EQM62711.1"/>
    <property type="molecule type" value="Genomic_DNA"/>
</dbReference>
<proteinExistence type="predicted"/>
<comment type="caution">
    <text evidence="3">The sequence shown here is derived from an EMBL/GenBank/DDBJ whole genome shotgun (WGS) entry which is preliminary data.</text>
</comment>
<dbReference type="InterPro" id="IPR016093">
    <property type="entry name" value="MIR_motif"/>
</dbReference>
<dbReference type="Proteomes" id="UP000016064">
    <property type="component" value="Unassembled WGS sequence"/>
</dbReference>
<reference evidence="3 4" key="1">
    <citation type="submission" date="2013-07" db="EMBL/GenBank/DDBJ databases">
        <title>Isolation of a new Chlamydia species from the feral Sacred Ibis (Threskiornis aethiopicus): Chlamydia ibidis.</title>
        <authorList>
            <person name="Vorimore F."/>
            <person name="Hsia R.-C."/>
            <person name="Huot-Creasy H."/>
            <person name="Bastian S."/>
            <person name="Deruyter L."/>
            <person name="Passet A."/>
            <person name="Sachse K."/>
            <person name="Bavoil P."/>
            <person name="Myers G."/>
            <person name="Laroucau K."/>
        </authorList>
    </citation>
    <scope>NUCLEOTIDE SEQUENCE [LARGE SCALE GENOMIC DNA]</scope>
    <source>
        <strain evidence="3 4">10-1398/6</strain>
    </source>
</reference>